<keyword evidence="6" id="KW-0227">DNA damage</keyword>
<evidence type="ECO:0000313" key="9">
    <source>
        <dbReference type="Proteomes" id="UP000054908"/>
    </source>
</evidence>
<feature type="domain" description="RecF/RecN/SMC N-terminal" evidence="7">
    <location>
        <begin position="3"/>
        <end position="331"/>
    </location>
</feature>
<dbReference type="SUPFAM" id="SSF52540">
    <property type="entry name" value="P-loop containing nucleoside triphosphate hydrolases"/>
    <property type="match status" value="1"/>
</dbReference>
<dbReference type="Gene3D" id="3.40.50.300">
    <property type="entry name" value="P-loop containing nucleotide triphosphate hydrolases"/>
    <property type="match status" value="1"/>
</dbReference>
<dbReference type="RefSeq" id="WP_058453625.1">
    <property type="nucleotide sequence ID" value="NZ_CAAAIB010000001.1"/>
</dbReference>
<dbReference type="NCBIfam" id="TIGR00611">
    <property type="entry name" value="recf"/>
    <property type="match status" value="1"/>
</dbReference>
<evidence type="ECO:0000256" key="6">
    <source>
        <dbReference type="HAMAP-Rule" id="MF_00365"/>
    </source>
</evidence>
<evidence type="ECO:0000256" key="5">
    <source>
        <dbReference type="ARBA" id="ARBA00023125"/>
    </source>
</evidence>
<name>A0A0W0VV98_9GAMM</name>
<protein>
    <recommendedName>
        <fullName evidence="6">DNA replication and repair protein RecF</fullName>
    </recommendedName>
</protein>
<evidence type="ECO:0000259" key="7">
    <source>
        <dbReference type="Pfam" id="PF02463"/>
    </source>
</evidence>
<dbReference type="AlphaFoldDB" id="A0A0W0VV98"/>
<dbReference type="Pfam" id="PF02463">
    <property type="entry name" value="SMC_N"/>
    <property type="match status" value="1"/>
</dbReference>
<proteinExistence type="inferred from homology"/>
<dbReference type="InterPro" id="IPR027417">
    <property type="entry name" value="P-loop_NTPase"/>
</dbReference>
<dbReference type="PATRIC" id="fig|466.6.peg.3160"/>
<dbReference type="GO" id="GO:0006302">
    <property type="term" value="P:double-strand break repair"/>
    <property type="evidence" value="ECO:0007669"/>
    <property type="project" value="TreeGrafter"/>
</dbReference>
<keyword evidence="2 6" id="KW-0235">DNA replication</keyword>
<organism evidence="8 9">
    <name type="scientific">Legionella maceachernii</name>
    <dbReference type="NCBI Taxonomy" id="466"/>
    <lineage>
        <taxon>Bacteria</taxon>
        <taxon>Pseudomonadati</taxon>
        <taxon>Pseudomonadota</taxon>
        <taxon>Gammaproteobacteria</taxon>
        <taxon>Legionellales</taxon>
        <taxon>Legionellaceae</taxon>
        <taxon>Legionella</taxon>
    </lineage>
</organism>
<dbReference type="STRING" id="466.Lmac_2949"/>
<dbReference type="GO" id="GO:0006260">
    <property type="term" value="P:DNA replication"/>
    <property type="evidence" value="ECO:0007669"/>
    <property type="project" value="UniProtKB-UniRule"/>
</dbReference>
<evidence type="ECO:0000256" key="3">
    <source>
        <dbReference type="ARBA" id="ARBA00022741"/>
    </source>
</evidence>
<keyword evidence="5 6" id="KW-0238">DNA-binding</keyword>
<dbReference type="PANTHER" id="PTHR32182">
    <property type="entry name" value="DNA REPLICATION AND REPAIR PROTEIN RECF"/>
    <property type="match status" value="1"/>
</dbReference>
<gene>
    <name evidence="6 8" type="primary">recF</name>
    <name evidence="8" type="ORF">Lmac_2949</name>
</gene>
<keyword evidence="3 6" id="KW-0547">Nucleotide-binding</keyword>
<keyword evidence="9" id="KW-1185">Reference proteome</keyword>
<dbReference type="Gene3D" id="1.20.1050.90">
    <property type="entry name" value="RecF/RecN/SMC, N-terminal domain"/>
    <property type="match status" value="1"/>
</dbReference>
<dbReference type="InterPro" id="IPR001238">
    <property type="entry name" value="DNA-binding_RecF"/>
</dbReference>
<evidence type="ECO:0000256" key="1">
    <source>
        <dbReference type="ARBA" id="ARBA00022490"/>
    </source>
</evidence>
<dbReference type="InterPro" id="IPR003395">
    <property type="entry name" value="RecF/RecN/SMC_N"/>
</dbReference>
<reference evidence="8 9" key="1">
    <citation type="submission" date="2015-11" db="EMBL/GenBank/DDBJ databases">
        <title>Genomic analysis of 38 Legionella species identifies large and diverse effector repertoires.</title>
        <authorList>
            <person name="Burstein D."/>
            <person name="Amaro F."/>
            <person name="Zusman T."/>
            <person name="Lifshitz Z."/>
            <person name="Cohen O."/>
            <person name="Gilbert J.A."/>
            <person name="Pupko T."/>
            <person name="Shuman H.A."/>
            <person name="Segal G."/>
        </authorList>
    </citation>
    <scope>NUCLEOTIDE SEQUENCE [LARGE SCALE GENOMIC DNA]</scope>
    <source>
        <strain evidence="8 9">PX-1-G2-E2</strain>
    </source>
</reference>
<keyword evidence="1 6" id="KW-0963">Cytoplasm</keyword>
<dbReference type="HAMAP" id="MF_00365">
    <property type="entry name" value="RecF"/>
    <property type="match status" value="1"/>
</dbReference>
<dbReference type="PANTHER" id="PTHR32182:SF0">
    <property type="entry name" value="DNA REPLICATION AND REPAIR PROTEIN RECF"/>
    <property type="match status" value="1"/>
</dbReference>
<dbReference type="InterPro" id="IPR042174">
    <property type="entry name" value="RecF_2"/>
</dbReference>
<keyword evidence="6" id="KW-0234">DNA repair</keyword>
<feature type="binding site" evidence="6">
    <location>
        <begin position="30"/>
        <end position="37"/>
    </location>
    <ligand>
        <name>ATP</name>
        <dbReference type="ChEBI" id="CHEBI:30616"/>
    </ligand>
</feature>
<dbReference type="GO" id="GO:0005524">
    <property type="term" value="F:ATP binding"/>
    <property type="evidence" value="ECO:0007669"/>
    <property type="project" value="UniProtKB-UniRule"/>
</dbReference>
<comment type="subcellular location">
    <subcellularLocation>
        <location evidence="6">Cytoplasm</location>
    </subcellularLocation>
</comment>
<comment type="function">
    <text evidence="6">The RecF protein is involved in DNA metabolism; it is required for DNA replication and normal SOS inducibility. RecF binds preferentially to single-stranded, linear DNA. It also seems to bind ATP.</text>
</comment>
<dbReference type="GO" id="GO:0009432">
    <property type="term" value="P:SOS response"/>
    <property type="evidence" value="ECO:0007669"/>
    <property type="project" value="UniProtKB-UniRule"/>
</dbReference>
<evidence type="ECO:0000256" key="2">
    <source>
        <dbReference type="ARBA" id="ARBA00022705"/>
    </source>
</evidence>
<keyword evidence="4 6" id="KW-0067">ATP-binding</keyword>
<dbReference type="GO" id="GO:0005737">
    <property type="term" value="C:cytoplasm"/>
    <property type="evidence" value="ECO:0007669"/>
    <property type="project" value="UniProtKB-SubCell"/>
</dbReference>
<evidence type="ECO:0000313" key="8">
    <source>
        <dbReference type="EMBL" id="KTD24076.1"/>
    </source>
</evidence>
<dbReference type="Proteomes" id="UP000054908">
    <property type="component" value="Unassembled WGS sequence"/>
</dbReference>
<dbReference type="OrthoDB" id="9803889at2"/>
<evidence type="ECO:0000256" key="4">
    <source>
        <dbReference type="ARBA" id="ARBA00022840"/>
    </source>
</evidence>
<accession>A0A0W0VV98</accession>
<dbReference type="GO" id="GO:0000731">
    <property type="term" value="P:DNA synthesis involved in DNA repair"/>
    <property type="evidence" value="ECO:0007669"/>
    <property type="project" value="TreeGrafter"/>
</dbReference>
<dbReference type="GO" id="GO:0003697">
    <property type="term" value="F:single-stranded DNA binding"/>
    <property type="evidence" value="ECO:0007669"/>
    <property type="project" value="UniProtKB-UniRule"/>
</dbReference>
<dbReference type="EMBL" id="LNYL01000051">
    <property type="protein sequence ID" value="KTD24076.1"/>
    <property type="molecule type" value="Genomic_DNA"/>
</dbReference>
<sequence>MTLAQLQIQNLRNIQSLRVNLHPHLNLIVGANGTGKTSFLESIYLLGSGHSFRTREISPLVRQGAECLTVFARTVDEQSISIQKSLSSPTQVRLNNHPCHSSSELAHFLPCQVLYQDIFQIIDAGPSVRRSLLDWGLFHVEHSYHPLWKSYRRALRQRNSLLRQKAGKTEIEPWNLTLEQLGNKLHVFRADYFAKLDSVFQTLLNKLTEIECNLIYYKGWDKKGVNKSLSAVLADSYELDLARQFTHYGAHQADLMIESKKQKAKHYLSRGQQKIIVITLKLAQTLLLATPCIFLCDDIASELDQAHLTSLFNLINAFSGQFFITATDRQILPLDINSELLSQINL</sequence>
<keyword evidence="6" id="KW-0742">SOS response</keyword>
<comment type="similarity">
    <text evidence="6">Belongs to the RecF family.</text>
</comment>
<comment type="caution">
    <text evidence="8">The sequence shown here is derived from an EMBL/GenBank/DDBJ whole genome shotgun (WGS) entry which is preliminary data.</text>
</comment>